<evidence type="ECO:0000313" key="5">
    <source>
        <dbReference type="Proteomes" id="UP001234989"/>
    </source>
</evidence>
<dbReference type="SUPFAM" id="SSF48425">
    <property type="entry name" value="Sec7 domain"/>
    <property type="match status" value="1"/>
</dbReference>
<evidence type="ECO:0000313" key="4">
    <source>
        <dbReference type="EMBL" id="WMV13375.1"/>
    </source>
</evidence>
<dbReference type="InterPro" id="IPR000904">
    <property type="entry name" value="Sec7_dom"/>
</dbReference>
<dbReference type="PANTHER" id="PTHR10663">
    <property type="entry name" value="GUANYL-NUCLEOTIDE EXCHANGE FACTOR"/>
    <property type="match status" value="1"/>
</dbReference>
<feature type="non-terminal residue" evidence="4">
    <location>
        <position position="253"/>
    </location>
</feature>
<dbReference type="Gene3D" id="1.10.220.20">
    <property type="match status" value="1"/>
</dbReference>
<gene>
    <name evidence="4" type="ORF">MTR67_006760</name>
</gene>
<dbReference type="Proteomes" id="UP001234989">
    <property type="component" value="Chromosome 1"/>
</dbReference>
<protein>
    <recommendedName>
        <fullName evidence="3">SEC7 domain-containing protein</fullName>
    </recommendedName>
</protein>
<dbReference type="InterPro" id="IPR035999">
    <property type="entry name" value="Sec7_dom_sf"/>
</dbReference>
<dbReference type="FunFam" id="1.10.220.20:FF:000002">
    <property type="entry name" value="Brefeldin A-inhibited guanine nucleotide-exchange protein 1"/>
    <property type="match status" value="1"/>
</dbReference>
<dbReference type="GO" id="GO:0005085">
    <property type="term" value="F:guanyl-nucleotide exchange factor activity"/>
    <property type="evidence" value="ECO:0007669"/>
    <property type="project" value="InterPro"/>
</dbReference>
<evidence type="ECO:0000256" key="1">
    <source>
        <dbReference type="ARBA" id="ARBA00004287"/>
    </source>
</evidence>
<evidence type="ECO:0000259" key="3">
    <source>
        <dbReference type="PROSITE" id="PS50190"/>
    </source>
</evidence>
<sequence>MRRKFQIVTDATCAYATYNLLITRSFIAQLQQDYGHVLLGFWTHLGHAKIIERGFCVLEFLESWEVHQADLIFGSSILWTVNGLLKTALGPPPGSTTTLSPVQDITFRSESVKCLVTIIKSMGMWMDQQLKVGDPNQDKMSDHEVSEAAISVSEEGNIDYELHPEANSEFSGAAALEQRRAHKLEIQKGVSLFNRKPSKGIDFLMSTKKIGNSPEDVASFLKNTTGLNPTIIGDYLGEREEFPLKVMHAYVDS</sequence>
<reference evidence="4" key="1">
    <citation type="submission" date="2023-08" db="EMBL/GenBank/DDBJ databases">
        <title>A de novo genome assembly of Solanum verrucosum Schlechtendal, a Mexican diploid species geographically isolated from the other diploid A-genome species in potato relatives.</title>
        <authorList>
            <person name="Hosaka K."/>
        </authorList>
    </citation>
    <scope>NUCLEOTIDE SEQUENCE</scope>
    <source>
        <tissue evidence="4">Young leaves</tissue>
    </source>
</reference>
<comment type="subcellular location">
    <subcellularLocation>
        <location evidence="2">Cytoplasm</location>
        <location evidence="2">Cytosol</location>
    </subcellularLocation>
    <subcellularLocation>
        <location evidence="1">Membrane</location>
        <topology evidence="1">Peripheral membrane protein</topology>
        <orientation evidence="1">Cytoplasmic side</orientation>
    </subcellularLocation>
</comment>
<feature type="domain" description="SEC7" evidence="3">
    <location>
        <begin position="175"/>
        <end position="252"/>
    </location>
</feature>
<accession>A0AAF0THI1</accession>
<name>A0AAF0THI1_SOLVR</name>
<keyword evidence="5" id="KW-1185">Reference proteome</keyword>
<dbReference type="PANTHER" id="PTHR10663:SF108">
    <property type="entry name" value="BREFELDIN A-INHIBITED GUANINE NUCLEOTIDE-EXCHANGE PROTEIN 1"/>
    <property type="match status" value="1"/>
</dbReference>
<dbReference type="Pfam" id="PF01369">
    <property type="entry name" value="Sec7"/>
    <property type="match status" value="1"/>
</dbReference>
<dbReference type="EMBL" id="CP133612">
    <property type="protein sequence ID" value="WMV13375.1"/>
    <property type="molecule type" value="Genomic_DNA"/>
</dbReference>
<dbReference type="GO" id="GO:0032012">
    <property type="term" value="P:regulation of ARF protein signal transduction"/>
    <property type="evidence" value="ECO:0007669"/>
    <property type="project" value="InterPro"/>
</dbReference>
<organism evidence="4 5">
    <name type="scientific">Solanum verrucosum</name>
    <dbReference type="NCBI Taxonomy" id="315347"/>
    <lineage>
        <taxon>Eukaryota</taxon>
        <taxon>Viridiplantae</taxon>
        <taxon>Streptophyta</taxon>
        <taxon>Embryophyta</taxon>
        <taxon>Tracheophyta</taxon>
        <taxon>Spermatophyta</taxon>
        <taxon>Magnoliopsida</taxon>
        <taxon>eudicotyledons</taxon>
        <taxon>Gunneridae</taxon>
        <taxon>Pentapetalae</taxon>
        <taxon>asterids</taxon>
        <taxon>lamiids</taxon>
        <taxon>Solanales</taxon>
        <taxon>Solanaceae</taxon>
        <taxon>Solanoideae</taxon>
        <taxon>Solaneae</taxon>
        <taxon>Solanum</taxon>
    </lineage>
</organism>
<proteinExistence type="predicted"/>
<dbReference type="AlphaFoldDB" id="A0AAF0THI1"/>
<dbReference type="GO" id="GO:0005802">
    <property type="term" value="C:trans-Golgi network"/>
    <property type="evidence" value="ECO:0007669"/>
    <property type="project" value="TreeGrafter"/>
</dbReference>
<dbReference type="GO" id="GO:0016020">
    <property type="term" value="C:membrane"/>
    <property type="evidence" value="ECO:0007669"/>
    <property type="project" value="UniProtKB-SubCell"/>
</dbReference>
<dbReference type="PROSITE" id="PS50190">
    <property type="entry name" value="SEC7"/>
    <property type="match status" value="1"/>
</dbReference>
<evidence type="ECO:0000256" key="2">
    <source>
        <dbReference type="ARBA" id="ARBA00004514"/>
    </source>
</evidence>
<dbReference type="GO" id="GO:0005829">
    <property type="term" value="C:cytosol"/>
    <property type="evidence" value="ECO:0007669"/>
    <property type="project" value="UniProtKB-SubCell"/>
</dbReference>